<dbReference type="GO" id="GO:0043252">
    <property type="term" value="P:sodium-independent organic anion transport"/>
    <property type="evidence" value="ECO:0007669"/>
    <property type="project" value="TreeGrafter"/>
</dbReference>
<feature type="transmembrane region" description="Helical" evidence="2">
    <location>
        <begin position="7"/>
        <end position="27"/>
    </location>
</feature>
<evidence type="ECO:0000256" key="1">
    <source>
        <dbReference type="ARBA" id="ARBA00023157"/>
    </source>
</evidence>
<sequence>MQKCANIKLFVLVMIIVIGVQGTYLGYTVGVLTSLERRFEISSQKSGSLLSCYDIGHTLAVLFVGYFGAKGHKPRWTAAGVIASAFAMFGLALPVLIYGTVTYDKSKIYNHEQYVSENMCRWRSNQPSSSSPTKEQCLREASEHTGAYVIMMVSQIIAGIAAAPFNTLAYVYVDDNLVNRQQSPLYLGLLTSMYAFGPALGFGLSSLTTRVYASPGNAPDGLNINSTHWVGAWWIGFLICGTLYLLCSIPLLMFPKNLVEPEHSYEMEPLRTGSHPADDSQDTTDDGPIKRLCISLKDFPSAIWTLARNPIFMSMVVGWIFGSYLVGGYATYLPKYIETQYGRSASAADFYAGFISIGSVAVSTALGGFLLTRFNIQPRAATLCLAGSCGINVLVLMVSLSI</sequence>
<dbReference type="PANTHER" id="PTHR11388">
    <property type="entry name" value="ORGANIC ANION TRANSPORTER"/>
    <property type="match status" value="1"/>
</dbReference>
<dbReference type="GO" id="GO:0015347">
    <property type="term" value="F:sodium-independent organic anion transmembrane transporter activity"/>
    <property type="evidence" value="ECO:0007669"/>
    <property type="project" value="TreeGrafter"/>
</dbReference>
<feature type="transmembrane region" description="Helical" evidence="2">
    <location>
        <begin position="76"/>
        <end position="97"/>
    </location>
</feature>
<keyword evidence="2" id="KW-1133">Transmembrane helix</keyword>
<dbReference type="Proteomes" id="UP000887566">
    <property type="component" value="Unplaced"/>
</dbReference>
<protein>
    <submittedName>
        <fullName evidence="4">Solute carrier organic anion transporter family member</fullName>
    </submittedName>
</protein>
<dbReference type="Pfam" id="PF03137">
    <property type="entry name" value="OATP"/>
    <property type="match status" value="1"/>
</dbReference>
<feature type="transmembrane region" description="Helical" evidence="2">
    <location>
        <begin position="185"/>
        <end position="212"/>
    </location>
</feature>
<dbReference type="InterPro" id="IPR036259">
    <property type="entry name" value="MFS_trans_sf"/>
</dbReference>
<dbReference type="CDD" id="cd17336">
    <property type="entry name" value="MFS_SLCO_OATP"/>
    <property type="match status" value="1"/>
</dbReference>
<dbReference type="GO" id="GO:0016323">
    <property type="term" value="C:basolateral plasma membrane"/>
    <property type="evidence" value="ECO:0007669"/>
    <property type="project" value="TreeGrafter"/>
</dbReference>
<dbReference type="Gene3D" id="1.20.1250.20">
    <property type="entry name" value="MFS general substrate transporter like domains"/>
    <property type="match status" value="1"/>
</dbReference>
<reference evidence="4" key="1">
    <citation type="submission" date="2022-11" db="UniProtKB">
        <authorList>
            <consortium name="WormBaseParasite"/>
        </authorList>
    </citation>
    <scope>IDENTIFICATION</scope>
</reference>
<name>A0A914UV18_9BILA</name>
<organism evidence="3 4">
    <name type="scientific">Plectus sambesii</name>
    <dbReference type="NCBI Taxonomy" id="2011161"/>
    <lineage>
        <taxon>Eukaryota</taxon>
        <taxon>Metazoa</taxon>
        <taxon>Ecdysozoa</taxon>
        <taxon>Nematoda</taxon>
        <taxon>Chromadorea</taxon>
        <taxon>Plectida</taxon>
        <taxon>Plectina</taxon>
        <taxon>Plectoidea</taxon>
        <taxon>Plectidae</taxon>
        <taxon>Plectus</taxon>
    </lineage>
</organism>
<dbReference type="AlphaFoldDB" id="A0A914UV18"/>
<feature type="transmembrane region" description="Helical" evidence="2">
    <location>
        <begin position="232"/>
        <end position="254"/>
    </location>
</feature>
<feature type="transmembrane region" description="Helical" evidence="2">
    <location>
        <begin position="148"/>
        <end position="173"/>
    </location>
</feature>
<evidence type="ECO:0000313" key="4">
    <source>
        <dbReference type="WBParaSite" id="PSAMB.scaffold12852size2552.g35122.t1"/>
    </source>
</evidence>
<feature type="transmembrane region" description="Helical" evidence="2">
    <location>
        <begin position="350"/>
        <end position="371"/>
    </location>
</feature>
<feature type="transmembrane region" description="Helical" evidence="2">
    <location>
        <begin position="311"/>
        <end position="330"/>
    </location>
</feature>
<dbReference type="WBParaSite" id="PSAMB.scaffold12852size2552.g35122.t1">
    <property type="protein sequence ID" value="PSAMB.scaffold12852size2552.g35122.t1"/>
    <property type="gene ID" value="PSAMB.scaffold12852size2552.g35122"/>
</dbReference>
<feature type="transmembrane region" description="Helical" evidence="2">
    <location>
        <begin position="383"/>
        <end position="401"/>
    </location>
</feature>
<keyword evidence="1" id="KW-1015">Disulfide bond</keyword>
<dbReference type="SUPFAM" id="SSF103473">
    <property type="entry name" value="MFS general substrate transporter"/>
    <property type="match status" value="1"/>
</dbReference>
<evidence type="ECO:0000256" key="2">
    <source>
        <dbReference type="SAM" id="Phobius"/>
    </source>
</evidence>
<proteinExistence type="predicted"/>
<feature type="transmembrane region" description="Helical" evidence="2">
    <location>
        <begin position="47"/>
        <end position="69"/>
    </location>
</feature>
<accession>A0A914UV18</accession>
<keyword evidence="2" id="KW-0472">Membrane</keyword>
<keyword evidence="2" id="KW-0812">Transmembrane</keyword>
<evidence type="ECO:0000313" key="3">
    <source>
        <dbReference type="Proteomes" id="UP000887566"/>
    </source>
</evidence>
<keyword evidence="3" id="KW-1185">Reference proteome</keyword>
<dbReference type="PANTHER" id="PTHR11388:SF142">
    <property type="entry name" value="SOLUTE CARRIER ORGANIC ANION TRANSPORTER FAMILY MEMBER 5A1"/>
    <property type="match status" value="1"/>
</dbReference>
<dbReference type="InterPro" id="IPR004156">
    <property type="entry name" value="OATP"/>
</dbReference>